<dbReference type="Proteomes" id="UP001589532">
    <property type="component" value="Unassembled WGS sequence"/>
</dbReference>
<feature type="domain" description="Glycine transporter" evidence="8">
    <location>
        <begin position="10"/>
        <end position="82"/>
    </location>
</feature>
<organism evidence="9 10">
    <name type="scientific">Nonomuraea helvata</name>
    <dbReference type="NCBI Taxonomy" id="37484"/>
    <lineage>
        <taxon>Bacteria</taxon>
        <taxon>Bacillati</taxon>
        <taxon>Actinomycetota</taxon>
        <taxon>Actinomycetes</taxon>
        <taxon>Streptosporangiales</taxon>
        <taxon>Streptosporangiaceae</taxon>
        <taxon>Nonomuraea</taxon>
    </lineage>
</organism>
<evidence type="ECO:0000256" key="6">
    <source>
        <dbReference type="ARBA" id="ARBA00023136"/>
    </source>
</evidence>
<proteinExistence type="inferred from homology"/>
<keyword evidence="3" id="KW-1003">Cell membrane</keyword>
<dbReference type="RefSeq" id="WP_344987683.1">
    <property type="nucleotide sequence ID" value="NZ_BAAAXV010000001.1"/>
</dbReference>
<dbReference type="PANTHER" id="PTHR30506">
    <property type="entry name" value="INNER MEMBRANE PROTEIN"/>
    <property type="match status" value="1"/>
</dbReference>
<reference evidence="9 10" key="1">
    <citation type="submission" date="2024-09" db="EMBL/GenBank/DDBJ databases">
        <authorList>
            <person name="Sun Q."/>
            <person name="Mori K."/>
        </authorList>
    </citation>
    <scope>NUCLEOTIDE SEQUENCE [LARGE SCALE GENOMIC DNA]</scope>
    <source>
        <strain evidence="9 10">JCM 3143</strain>
    </source>
</reference>
<keyword evidence="5 7" id="KW-1133">Transmembrane helix</keyword>
<dbReference type="EMBL" id="JBHMBW010000045">
    <property type="protein sequence ID" value="MFB9628476.1"/>
    <property type="molecule type" value="Genomic_DNA"/>
</dbReference>
<feature type="transmembrane region" description="Helical" evidence="7">
    <location>
        <begin position="181"/>
        <end position="198"/>
    </location>
</feature>
<keyword evidence="4 7" id="KW-0812">Transmembrane</keyword>
<evidence type="ECO:0000256" key="1">
    <source>
        <dbReference type="ARBA" id="ARBA00004651"/>
    </source>
</evidence>
<evidence type="ECO:0000313" key="9">
    <source>
        <dbReference type="EMBL" id="MFB9628476.1"/>
    </source>
</evidence>
<protein>
    <submittedName>
        <fullName evidence="9">Trimeric intracellular cation channel family protein</fullName>
    </submittedName>
</protein>
<keyword evidence="6 7" id="KW-0472">Membrane</keyword>
<dbReference type="InterPro" id="IPR005115">
    <property type="entry name" value="Gly_transporter"/>
</dbReference>
<name>A0ABV5S9W0_9ACTN</name>
<dbReference type="Pfam" id="PF03458">
    <property type="entry name" value="Gly_transporter"/>
    <property type="match status" value="2"/>
</dbReference>
<feature type="domain" description="Glycine transporter" evidence="8">
    <location>
        <begin position="98"/>
        <end position="172"/>
    </location>
</feature>
<evidence type="ECO:0000256" key="4">
    <source>
        <dbReference type="ARBA" id="ARBA00022692"/>
    </source>
</evidence>
<evidence type="ECO:0000313" key="10">
    <source>
        <dbReference type="Proteomes" id="UP001589532"/>
    </source>
</evidence>
<comment type="similarity">
    <text evidence="2">Belongs to the UPF0126 family.</text>
</comment>
<feature type="transmembrane region" description="Helical" evidence="7">
    <location>
        <begin position="94"/>
        <end position="113"/>
    </location>
</feature>
<comment type="caution">
    <text evidence="9">The sequence shown here is derived from an EMBL/GenBank/DDBJ whole genome shotgun (WGS) entry which is preliminary data.</text>
</comment>
<accession>A0ABV5S9W0</accession>
<evidence type="ECO:0000256" key="7">
    <source>
        <dbReference type="SAM" id="Phobius"/>
    </source>
</evidence>
<feature type="transmembrane region" description="Helical" evidence="7">
    <location>
        <begin position="58"/>
        <end position="82"/>
    </location>
</feature>
<sequence length="263" mass="27662">MNALTQVAGYWMDLTGIFAFAMSGAFVAVRKNFGVFGVLLLAEGAGLGGGLFRDLVIGVVPVAFTDCGYYLMPVAAALVVFFSSRVHRHSGVLAVIDVCDTAALALFGVTGAVKALGHDFSWPSAVALGVASAVGGGILSSVLAMEVPSSLRWEQDLYVLPAVTGAGSAILLDAFGVLNGVTAPCAAVPAFGLGLLATRHRWRTPRARIWRNPFSGMRHQPAQARTASTADSERTQLAGPYNERRQWVATTSSRVRPAKVREG</sequence>
<evidence type="ECO:0000256" key="3">
    <source>
        <dbReference type="ARBA" id="ARBA00022475"/>
    </source>
</evidence>
<keyword evidence="10" id="KW-1185">Reference proteome</keyword>
<feature type="transmembrane region" description="Helical" evidence="7">
    <location>
        <begin position="125"/>
        <end position="145"/>
    </location>
</feature>
<evidence type="ECO:0000256" key="2">
    <source>
        <dbReference type="ARBA" id="ARBA00008193"/>
    </source>
</evidence>
<gene>
    <name evidence="9" type="ORF">ACFFSA_35815</name>
</gene>
<dbReference type="PANTHER" id="PTHR30506:SF3">
    <property type="entry name" value="UPF0126 INNER MEMBRANE PROTEIN YADS-RELATED"/>
    <property type="match status" value="1"/>
</dbReference>
<feature type="transmembrane region" description="Helical" evidence="7">
    <location>
        <begin position="6"/>
        <end position="26"/>
    </location>
</feature>
<feature type="transmembrane region" description="Helical" evidence="7">
    <location>
        <begin position="33"/>
        <end position="52"/>
    </location>
</feature>
<evidence type="ECO:0000256" key="5">
    <source>
        <dbReference type="ARBA" id="ARBA00022989"/>
    </source>
</evidence>
<evidence type="ECO:0000259" key="8">
    <source>
        <dbReference type="Pfam" id="PF03458"/>
    </source>
</evidence>
<comment type="subcellular location">
    <subcellularLocation>
        <location evidence="1">Cell membrane</location>
        <topology evidence="1">Multi-pass membrane protein</topology>
    </subcellularLocation>
</comment>